<dbReference type="InterPro" id="IPR038610">
    <property type="entry name" value="FliK-like_C_sf"/>
</dbReference>
<feature type="compositionally biased region" description="Low complexity" evidence="1">
    <location>
        <begin position="637"/>
        <end position="659"/>
    </location>
</feature>
<sequence>MSNIIDNLLPTDKIVNTNTTSTTDQPLKDKPSLFDSLLLNSMPKDESNVDTKTTVISEIKKEDVVTTLNNIETTEDVALPEEDISSTDKEQKVSTSSLLDRLIIEAKKGAKEASNTNENIDIRNEKTDTKNGKTDSTLLNNIETTVDGNIKEVKKDESNDLKTADLTDDTKTTTTKMLDDTLTNKLNTDIQDTSNLININAKDNSLDSENKLNQDTSELVLSEIEKPLETKNKVVENTLEIITPKLESNSNKSIEQKIDVKENSEKKITKEITIDSSLNKINNNDTSIINESKLVNNGKDLLSNNIVDNNSIEVEISTENITNNIDLSNEKESLNSTVLVDSDLENSSILPDESLVIEDVNKNSSELVSNTKDQKMSLMDQLILKNSAKITLNMTTNDINPTEQEIAGKDFISSLYLGSQKNKINNQSLFNKNEAVTLLKDGTSIDAVKTSAEMLDLGLEGIDVDKDIEIEKVEVKTINLKTENKKDFIDNILLDKNIKSDDIKGLITKSVEASAALLENTINLADDAIINVNSPLSFNIQSKIIGARQQMATMMSDIAKQMYENYKPPVTAFRINLNPTTLGSIAILMKSDKSNGLSISLSASSNSTLDALVENQNVLKNSLNKTFNESTEFNLDFSSSNQNSNNQSSFNNQSGQGQNPRKIEQQMDTQSILQLKEENKDREEKSIDYM</sequence>
<keyword evidence="3" id="KW-0282">Flagellum</keyword>
<dbReference type="RefSeq" id="WP_128359658.1">
    <property type="nucleotide sequence ID" value="NZ_CP053840.1"/>
</dbReference>
<dbReference type="Pfam" id="PF02120">
    <property type="entry name" value="Flg_hook"/>
    <property type="match status" value="1"/>
</dbReference>
<evidence type="ECO:0000313" key="3">
    <source>
        <dbReference type="EMBL" id="QKF68051.1"/>
    </source>
</evidence>
<reference evidence="3 4" key="1">
    <citation type="submission" date="2020-05" db="EMBL/GenBank/DDBJ databases">
        <title>Complete genome sequencing of Campylobacter and Arcobacter type strains.</title>
        <authorList>
            <person name="Miller W.G."/>
            <person name="Yee E."/>
        </authorList>
    </citation>
    <scope>NUCLEOTIDE SEQUENCE [LARGE SCALE GENOMIC DNA]</scope>
    <source>
        <strain evidence="3 4">LMG 26156</strain>
    </source>
</reference>
<keyword evidence="3" id="KW-0969">Cilium</keyword>
<evidence type="ECO:0000313" key="4">
    <source>
        <dbReference type="Proteomes" id="UP000503482"/>
    </source>
</evidence>
<accession>A0AAE7E5P7</accession>
<dbReference type="AlphaFoldDB" id="A0AAE7E5P7"/>
<name>A0AAE7E5P7_9BACT</name>
<dbReference type="EMBL" id="CP053840">
    <property type="protein sequence ID" value="QKF68051.1"/>
    <property type="molecule type" value="Genomic_DNA"/>
</dbReference>
<proteinExistence type="predicted"/>
<evidence type="ECO:0000256" key="1">
    <source>
        <dbReference type="SAM" id="MobiDB-lite"/>
    </source>
</evidence>
<organism evidence="3 4">
    <name type="scientific">Arcobacter venerupis</name>
    <dbReference type="NCBI Taxonomy" id="1054033"/>
    <lineage>
        <taxon>Bacteria</taxon>
        <taxon>Pseudomonadati</taxon>
        <taxon>Campylobacterota</taxon>
        <taxon>Epsilonproteobacteria</taxon>
        <taxon>Campylobacterales</taxon>
        <taxon>Arcobacteraceae</taxon>
        <taxon>Arcobacter</taxon>
    </lineage>
</organism>
<dbReference type="Gene3D" id="3.30.750.140">
    <property type="match status" value="1"/>
</dbReference>
<dbReference type="Proteomes" id="UP000503482">
    <property type="component" value="Chromosome"/>
</dbReference>
<feature type="domain" description="Flagellar hook-length control protein-like C-terminal" evidence="2">
    <location>
        <begin position="560"/>
        <end position="642"/>
    </location>
</feature>
<dbReference type="KEGG" id="avp:AVENP_2555"/>
<feature type="region of interest" description="Disordered" evidence="1">
    <location>
        <begin position="635"/>
        <end position="690"/>
    </location>
</feature>
<dbReference type="InterPro" id="IPR021136">
    <property type="entry name" value="Flagellar_hook_control-like_C"/>
</dbReference>
<protein>
    <submittedName>
        <fullName evidence="3">Flagellar hook-length control protein FliK</fullName>
    </submittedName>
</protein>
<keyword evidence="4" id="KW-1185">Reference proteome</keyword>
<gene>
    <name evidence="3" type="primary">fliKII</name>
    <name evidence="3" type="ORF">AVENP_2555</name>
</gene>
<evidence type="ECO:0000259" key="2">
    <source>
        <dbReference type="Pfam" id="PF02120"/>
    </source>
</evidence>
<keyword evidence="3" id="KW-0966">Cell projection</keyword>
<feature type="compositionally biased region" description="Basic and acidic residues" evidence="1">
    <location>
        <begin position="675"/>
        <end position="690"/>
    </location>
</feature>